<evidence type="ECO:0000256" key="7">
    <source>
        <dbReference type="ARBA" id="ARBA00023136"/>
    </source>
</evidence>
<keyword evidence="4" id="KW-0547">Nucleotide-binding</keyword>
<keyword evidence="2" id="KW-1003">Cell membrane</keyword>
<evidence type="ECO:0000256" key="5">
    <source>
        <dbReference type="ARBA" id="ARBA00022989"/>
    </source>
</evidence>
<evidence type="ECO:0000256" key="1">
    <source>
        <dbReference type="ARBA" id="ARBA00004236"/>
    </source>
</evidence>
<accession>A0ABT7YE98</accession>
<organism evidence="10 11">
    <name type="scientific">Algoriphagus sediminis</name>
    <dbReference type="NCBI Taxonomy" id="3057113"/>
    <lineage>
        <taxon>Bacteria</taxon>
        <taxon>Pseudomonadati</taxon>
        <taxon>Bacteroidota</taxon>
        <taxon>Cytophagia</taxon>
        <taxon>Cytophagales</taxon>
        <taxon>Cyclobacteriaceae</taxon>
        <taxon>Algoriphagus</taxon>
    </lineage>
</organism>
<dbReference type="InterPro" id="IPR043760">
    <property type="entry name" value="PycTM_dom"/>
</dbReference>
<feature type="domain" description="Pycsar effector protein" evidence="9">
    <location>
        <begin position="25"/>
        <end position="180"/>
    </location>
</feature>
<protein>
    <submittedName>
        <fullName evidence="10">DUF5706 domain-containing protein</fullName>
    </submittedName>
</protein>
<proteinExistence type="predicted"/>
<feature type="transmembrane region" description="Helical" evidence="8">
    <location>
        <begin position="73"/>
        <end position="93"/>
    </location>
</feature>
<keyword evidence="5 8" id="KW-1133">Transmembrane helix</keyword>
<dbReference type="Proteomes" id="UP001171916">
    <property type="component" value="Unassembled WGS sequence"/>
</dbReference>
<reference evidence="10" key="1">
    <citation type="submission" date="2023-06" db="EMBL/GenBank/DDBJ databases">
        <title>Robiginitalea aurantiacus sp. nov. and Algoriphagus sediminis sp. nov., isolated from coastal sediment.</title>
        <authorList>
            <person name="Zhou Z.Y."/>
            <person name="An J."/>
            <person name="Jia Y.W."/>
            <person name="Du Z.J."/>
        </authorList>
    </citation>
    <scope>NUCLEOTIDE SEQUENCE</scope>
    <source>
        <strain evidence="10">C2-7</strain>
    </source>
</reference>
<evidence type="ECO:0000256" key="8">
    <source>
        <dbReference type="SAM" id="Phobius"/>
    </source>
</evidence>
<dbReference type="EMBL" id="JAUEPH010000005">
    <property type="protein sequence ID" value="MDN3204848.1"/>
    <property type="molecule type" value="Genomic_DNA"/>
</dbReference>
<evidence type="ECO:0000259" key="9">
    <source>
        <dbReference type="Pfam" id="PF18967"/>
    </source>
</evidence>
<dbReference type="Pfam" id="PF18967">
    <property type="entry name" value="PycTM"/>
    <property type="match status" value="1"/>
</dbReference>
<comment type="caution">
    <text evidence="10">The sequence shown here is derived from an EMBL/GenBank/DDBJ whole genome shotgun (WGS) entry which is preliminary data.</text>
</comment>
<evidence type="ECO:0000256" key="6">
    <source>
        <dbReference type="ARBA" id="ARBA00023118"/>
    </source>
</evidence>
<sequence>MSEKSEEEFDKEPQFDAGLDPVDNYWYLINYLRDLIKASEIKAGLVLSFYGLLFNFFFQFSDHLFTTAADDPFVYIFMVLWFVFSVVSIYYSFRCFMPQIEDKFDNSVFFFGDILKEYGGIKDYVKELERVSTKSRPLYDQLGEQVFVNAKITATKFRNVNLSIKYLSYNIGLLFVFILYYAIKAYLQS</sequence>
<evidence type="ECO:0000256" key="2">
    <source>
        <dbReference type="ARBA" id="ARBA00022475"/>
    </source>
</evidence>
<evidence type="ECO:0000313" key="11">
    <source>
        <dbReference type="Proteomes" id="UP001171916"/>
    </source>
</evidence>
<keyword evidence="11" id="KW-1185">Reference proteome</keyword>
<keyword evidence="3 8" id="KW-0812">Transmembrane</keyword>
<feature type="transmembrane region" description="Helical" evidence="8">
    <location>
        <begin position="166"/>
        <end position="183"/>
    </location>
</feature>
<keyword evidence="6" id="KW-0051">Antiviral defense</keyword>
<feature type="transmembrane region" description="Helical" evidence="8">
    <location>
        <begin position="43"/>
        <end position="61"/>
    </location>
</feature>
<name>A0ABT7YE98_9BACT</name>
<comment type="subcellular location">
    <subcellularLocation>
        <location evidence="1">Cell membrane</location>
    </subcellularLocation>
</comment>
<evidence type="ECO:0000256" key="4">
    <source>
        <dbReference type="ARBA" id="ARBA00022741"/>
    </source>
</evidence>
<dbReference type="RefSeq" id="WP_290000644.1">
    <property type="nucleotide sequence ID" value="NZ_JAUEPH010000005.1"/>
</dbReference>
<keyword evidence="7 8" id="KW-0472">Membrane</keyword>
<evidence type="ECO:0000313" key="10">
    <source>
        <dbReference type="EMBL" id="MDN3204848.1"/>
    </source>
</evidence>
<evidence type="ECO:0000256" key="3">
    <source>
        <dbReference type="ARBA" id="ARBA00022692"/>
    </source>
</evidence>
<gene>
    <name evidence="10" type="ORF">QVH07_11850</name>
</gene>